<dbReference type="SUPFAM" id="SSF63411">
    <property type="entry name" value="LuxS/MPP-like metallohydrolase"/>
    <property type="match status" value="2"/>
</dbReference>
<organism evidence="3 4">
    <name type="scientific">Cellulophaga algicola (strain DSM 14237 / IC166 / ACAM 630)</name>
    <dbReference type="NCBI Taxonomy" id="688270"/>
    <lineage>
        <taxon>Bacteria</taxon>
        <taxon>Pseudomonadati</taxon>
        <taxon>Bacteroidota</taxon>
        <taxon>Flavobacteriia</taxon>
        <taxon>Flavobacteriales</taxon>
        <taxon>Flavobacteriaceae</taxon>
        <taxon>Cellulophaga</taxon>
    </lineage>
</organism>
<dbReference type="AlphaFoldDB" id="E6XEQ2"/>
<dbReference type="STRING" id="688270.Celal_4138"/>
<dbReference type="InterPro" id="IPR007863">
    <property type="entry name" value="Peptidase_M16_C"/>
</dbReference>
<dbReference type="InterPro" id="IPR050361">
    <property type="entry name" value="MPP/UQCRC_Complex"/>
</dbReference>
<gene>
    <name evidence="3" type="ordered locus">Celal_4138</name>
</gene>
<feature type="domain" description="Peptidase M16 C-terminal" evidence="2">
    <location>
        <begin position="212"/>
        <end position="388"/>
    </location>
</feature>
<keyword evidence="4" id="KW-1185">Reference proteome</keyword>
<evidence type="ECO:0000313" key="3">
    <source>
        <dbReference type="EMBL" id="ADV51380.1"/>
    </source>
</evidence>
<accession>E6XEQ2</accession>
<dbReference type="GO" id="GO:0046872">
    <property type="term" value="F:metal ion binding"/>
    <property type="evidence" value="ECO:0007669"/>
    <property type="project" value="InterPro"/>
</dbReference>
<dbReference type="PANTHER" id="PTHR11851">
    <property type="entry name" value="METALLOPROTEASE"/>
    <property type="match status" value="1"/>
</dbReference>
<evidence type="ECO:0000313" key="4">
    <source>
        <dbReference type="Proteomes" id="UP000008634"/>
    </source>
</evidence>
<sequence>MELLNKATLFSLKKLRIMKHTFKTFLFTAFAFFLLTSIVAQEKFTLPEYTKVQLKNGLTVYLMEQHEVPLIQLTGVFPGGAIFDKKTKSGLANSTATALTLGSKNYTKAQIEEKVEFLGASISTRASLEYAYISSSFMKKDQKEILAIVKDVLLNPVFPKDELDKMMSRRLVEMDQKKESPRAVLGDYYNKFVFGDHPYGNPEEGIKATLETITKEDISAFYKEMYDPKTSAIAVVGDFDTKTMKRDIESLFGKWNSENSPAVNLSEIPKNNESRVLVVNKENATETTFYIGGPGVARNNPDYVGLEVINTILGGRFTSWLNDELRVNSGLTYGARSTFSHYKLGGSFIISTFTANETTEQTIDLALKTYKKLHEKGLDKETLLSAKNYVKGQFPPNYETNSALAGLLTDMFTYNFDEAYINTFSDQVDALTVEKAEKLIENYFPKDNLQFVLIGKASEIAEMAKKYGVVKQVEITADGY</sequence>
<dbReference type="PANTHER" id="PTHR11851:SF224">
    <property type="entry name" value="PROCESSING PROTEASE"/>
    <property type="match status" value="1"/>
</dbReference>
<dbReference type="Pfam" id="PF05193">
    <property type="entry name" value="Peptidase_M16_C"/>
    <property type="match status" value="1"/>
</dbReference>
<dbReference type="HOGENOM" id="CLU_009902_6_1_10"/>
<dbReference type="InterPro" id="IPR011765">
    <property type="entry name" value="Pept_M16_N"/>
</dbReference>
<evidence type="ECO:0000259" key="1">
    <source>
        <dbReference type="Pfam" id="PF00675"/>
    </source>
</evidence>
<dbReference type="Proteomes" id="UP000008634">
    <property type="component" value="Chromosome"/>
</dbReference>
<name>E6XEQ2_CELAD</name>
<proteinExistence type="predicted"/>
<evidence type="ECO:0000259" key="2">
    <source>
        <dbReference type="Pfam" id="PF05193"/>
    </source>
</evidence>
<protein>
    <submittedName>
        <fullName evidence="3">Peptidase M16 domain protein</fullName>
    </submittedName>
</protein>
<dbReference type="EMBL" id="CP002453">
    <property type="protein sequence ID" value="ADV51380.1"/>
    <property type="molecule type" value="Genomic_DNA"/>
</dbReference>
<dbReference type="InterPro" id="IPR011249">
    <property type="entry name" value="Metalloenz_LuxS/M16"/>
</dbReference>
<dbReference type="Gene3D" id="3.30.830.10">
    <property type="entry name" value="Metalloenzyme, LuxS/M16 peptidase-like"/>
    <property type="match status" value="2"/>
</dbReference>
<dbReference type="KEGG" id="cao:Celal_4138"/>
<feature type="domain" description="Peptidase M16 N-terminal" evidence="1">
    <location>
        <begin position="77"/>
        <end position="202"/>
    </location>
</feature>
<reference evidence="3 4" key="1">
    <citation type="journal article" date="2010" name="Stand. Genomic Sci.">
        <title>Complete genome sequence of Cellulophaga algicola type strain (IC166).</title>
        <authorList>
            <person name="Abt B."/>
            <person name="Lu M."/>
            <person name="Misra M."/>
            <person name="Han C."/>
            <person name="Nolan M."/>
            <person name="Lucas S."/>
            <person name="Hammon N."/>
            <person name="Deshpande S."/>
            <person name="Cheng J.F."/>
            <person name="Tapia R."/>
            <person name="Goodwin L."/>
            <person name="Pitluck S."/>
            <person name="Liolios K."/>
            <person name="Pagani I."/>
            <person name="Ivanova N."/>
            <person name="Mavromatis K."/>
            <person name="Ovchinikova G."/>
            <person name="Pati A."/>
            <person name="Chen A."/>
            <person name="Palaniappan K."/>
            <person name="Land M."/>
            <person name="Hauser L."/>
            <person name="Chang Y.J."/>
            <person name="Jeffries C.D."/>
            <person name="Detter J.C."/>
            <person name="Brambilla E."/>
            <person name="Rohde M."/>
            <person name="Tindall B.J."/>
            <person name="Goker M."/>
            <person name="Woyke T."/>
            <person name="Bristow J."/>
            <person name="Eisen J.A."/>
            <person name="Markowitz V."/>
            <person name="Hugenholtz P."/>
            <person name="Kyrpides N.C."/>
            <person name="Klenk H.P."/>
            <person name="Lapidus A."/>
        </authorList>
    </citation>
    <scope>NUCLEOTIDE SEQUENCE [LARGE SCALE GENOMIC DNA]</scope>
    <source>
        <strain evidence="4">DSM 14237 / IC166 / ACAM 630</strain>
    </source>
</reference>
<dbReference type="eggNOG" id="COG0612">
    <property type="taxonomic scope" value="Bacteria"/>
</dbReference>
<dbReference type="Pfam" id="PF00675">
    <property type="entry name" value="Peptidase_M16"/>
    <property type="match status" value="1"/>
</dbReference>